<evidence type="ECO:0000259" key="2">
    <source>
        <dbReference type="Pfam" id="PF25021"/>
    </source>
</evidence>
<dbReference type="NCBIfam" id="TIGR04183">
    <property type="entry name" value="Por_Secre_tail"/>
    <property type="match status" value="1"/>
</dbReference>
<protein>
    <submittedName>
        <fullName evidence="3">Uncharacterized protein</fullName>
    </submittedName>
</protein>
<dbReference type="Pfam" id="PF18962">
    <property type="entry name" value="Por_Secre_tail"/>
    <property type="match status" value="1"/>
</dbReference>
<sequence>MPPHTIKVKISCYNYSKLISMKRWFSTCLVIILLLGTTSLFAQNYIATLAGNGLQSYSGDGGPATNAQLSGALAVRGDAVGNIYIVDGSNYRLRKVDASTGIITTIAGNGVQGSSGDGGPAVNAAITGGAICIDHSGNIYITDSNRIRKIDATTGLINTFAGTGISGYSGDGGAAISAAFNNLCGLFADTAGNIYICDGGNNAVRKIDHLSNIITTVAGNSIASFSGDGGPAISAALNGPVAVCLDNAGNMYIADNSNRRVRKVPAATVKISTFAGTGGYGVGAGDGGPAVNAVIPSVFDIWADGAGAVFIADYVHTIRKIQGGIINTIAGNAGQGYNGDSIAAVSAQLHYPGSVYADVAGNIFIGDNWNHRIRKISTWGTISTFAGGAPMSFAGDGGPCADAELNLPMNIAVSPANDIYVSDYSNNRIRKINAAGTITTIAGGGSAVSGFGGDGGAATNATLYHPRGISLDAAGNIYFADSRNFRVRKIDAATGTISTVAGNGSSMISGDGLPATDAAIWMPSAVCVDETGNLYIAAGNTVRAISAATSIISTIAGTGGIGYSGDGGPPALATFGEIAGMCRDGNGDLYICDSRFNVVRKISFATGTINTVAGNGYVLTTIEMGNYFYSGGYSGDGGPATDAKLNVPWGIFVDPAETLYIADGSNNMIRTVTADGIIHAFAGNTIPGFNGDGGLATNARLNWPTAMCMKQGSLLIADCGNNRIRKITNPTAVNNVETTIHFSIVPNPSTGLITITTDHNTKFNTIDIYNIVGQKIFHSEEITSPLKMDISNEPTGIYIVSASYGGSSTTQKFVIAR</sequence>
<dbReference type="PANTHER" id="PTHR46388">
    <property type="entry name" value="NHL REPEAT-CONTAINING PROTEIN 2"/>
    <property type="match status" value="1"/>
</dbReference>
<dbReference type="InterPro" id="IPR056822">
    <property type="entry name" value="TEN_NHL"/>
</dbReference>
<accession>A0A2S7SRZ4</accession>
<feature type="domain" description="Teneurin NHL" evidence="2">
    <location>
        <begin position="453"/>
        <end position="504"/>
    </location>
</feature>
<evidence type="ECO:0000259" key="1">
    <source>
        <dbReference type="Pfam" id="PF18962"/>
    </source>
</evidence>
<dbReference type="PANTHER" id="PTHR46388:SF2">
    <property type="entry name" value="NHL REPEAT-CONTAINING PROTEIN 2"/>
    <property type="match status" value="1"/>
</dbReference>
<feature type="domain" description="Teneurin NHL" evidence="2">
    <location>
        <begin position="586"/>
        <end position="684"/>
    </location>
</feature>
<dbReference type="Proteomes" id="UP000239872">
    <property type="component" value="Unassembled WGS sequence"/>
</dbReference>
<dbReference type="SUPFAM" id="SSF101898">
    <property type="entry name" value="NHL repeat"/>
    <property type="match status" value="1"/>
</dbReference>
<proteinExistence type="predicted"/>
<evidence type="ECO:0000313" key="3">
    <source>
        <dbReference type="EMBL" id="PQJ09683.1"/>
    </source>
</evidence>
<dbReference type="InterPro" id="IPR026444">
    <property type="entry name" value="Secre_tail"/>
</dbReference>
<organism evidence="3 4">
    <name type="scientific">Flavipsychrobacter stenotrophus</name>
    <dbReference type="NCBI Taxonomy" id="2077091"/>
    <lineage>
        <taxon>Bacteria</taxon>
        <taxon>Pseudomonadati</taxon>
        <taxon>Bacteroidota</taxon>
        <taxon>Chitinophagia</taxon>
        <taxon>Chitinophagales</taxon>
        <taxon>Chitinophagaceae</taxon>
        <taxon>Flavipsychrobacter</taxon>
    </lineage>
</organism>
<dbReference type="CDD" id="cd05819">
    <property type="entry name" value="NHL"/>
    <property type="match status" value="1"/>
</dbReference>
<dbReference type="EMBL" id="PPSL01000005">
    <property type="protein sequence ID" value="PQJ09683.1"/>
    <property type="molecule type" value="Genomic_DNA"/>
</dbReference>
<keyword evidence="4" id="KW-1185">Reference proteome</keyword>
<dbReference type="InterPro" id="IPR011042">
    <property type="entry name" value="6-blade_b-propeller_TolB-like"/>
</dbReference>
<reference evidence="3 4" key="1">
    <citation type="submission" date="2018-01" db="EMBL/GenBank/DDBJ databases">
        <title>A novel member of the phylum Bacteroidetes isolated from glacier ice.</title>
        <authorList>
            <person name="Liu Q."/>
            <person name="Xin Y.-H."/>
        </authorList>
    </citation>
    <scope>NUCLEOTIDE SEQUENCE [LARGE SCALE GENOMIC DNA]</scope>
    <source>
        <strain evidence="3 4">RB1R16</strain>
    </source>
</reference>
<dbReference type="Gene3D" id="2.120.10.30">
    <property type="entry name" value="TolB, C-terminal domain"/>
    <property type="match status" value="6"/>
</dbReference>
<dbReference type="Pfam" id="PF25021">
    <property type="entry name" value="TEN_NHL"/>
    <property type="match status" value="2"/>
</dbReference>
<dbReference type="SUPFAM" id="SSF63829">
    <property type="entry name" value="Calcium-dependent phosphotriesterase"/>
    <property type="match status" value="2"/>
</dbReference>
<name>A0A2S7SRZ4_9BACT</name>
<evidence type="ECO:0000313" key="4">
    <source>
        <dbReference type="Proteomes" id="UP000239872"/>
    </source>
</evidence>
<feature type="domain" description="Secretion system C-terminal sorting" evidence="1">
    <location>
        <begin position="745"/>
        <end position="815"/>
    </location>
</feature>
<gene>
    <name evidence="3" type="ORF">CJD36_017275</name>
</gene>
<dbReference type="AlphaFoldDB" id="A0A2S7SRZ4"/>
<comment type="caution">
    <text evidence="3">The sequence shown here is derived from an EMBL/GenBank/DDBJ whole genome shotgun (WGS) entry which is preliminary data.</text>
</comment>